<dbReference type="EMBL" id="JGYV01000017">
    <property type="protein sequence ID" value="KFI60953.1"/>
    <property type="molecule type" value="Genomic_DNA"/>
</dbReference>
<dbReference type="RefSeq" id="WP_033516222.1">
    <property type="nucleotide sequence ID" value="NZ_JGYV01000017.1"/>
</dbReference>
<evidence type="ECO:0000313" key="2">
    <source>
        <dbReference type="EMBL" id="KFI60953.1"/>
    </source>
</evidence>
<keyword evidence="3" id="KW-1185">Reference proteome</keyword>
<dbReference type="Proteomes" id="UP000029067">
    <property type="component" value="Unassembled WGS sequence"/>
</dbReference>
<reference evidence="2 3" key="1">
    <citation type="submission" date="2014-03" db="EMBL/GenBank/DDBJ databases">
        <title>Genomics of Bifidobacteria.</title>
        <authorList>
            <person name="Ventura M."/>
            <person name="Milani C."/>
            <person name="Lugli G.A."/>
        </authorList>
    </citation>
    <scope>NUCLEOTIDE SEQUENCE [LARGE SCALE GENOMIC DNA]</scope>
    <source>
        <strain evidence="2 3">LMG 10738</strain>
    </source>
</reference>
<keyword evidence="2" id="KW-0808">Transferase</keyword>
<dbReference type="CDD" id="cd05403">
    <property type="entry name" value="NT_KNTase_like"/>
    <property type="match status" value="1"/>
</dbReference>
<dbReference type="SUPFAM" id="SSF81301">
    <property type="entry name" value="Nucleotidyltransferase"/>
    <property type="match status" value="1"/>
</dbReference>
<name>A0A087AQA3_9BIFI</name>
<gene>
    <name evidence="2" type="ORF">BCUN_0929</name>
</gene>
<dbReference type="GO" id="GO:0016740">
    <property type="term" value="F:transferase activity"/>
    <property type="evidence" value="ECO:0007669"/>
    <property type="project" value="UniProtKB-KW"/>
</dbReference>
<evidence type="ECO:0000259" key="1">
    <source>
        <dbReference type="Pfam" id="PF13228"/>
    </source>
</evidence>
<dbReference type="Pfam" id="PF13228">
    <property type="entry name" value="DUF4037"/>
    <property type="match status" value="1"/>
</dbReference>
<dbReference type="STRING" id="1688.BCUN_0929"/>
<evidence type="ECO:0000313" key="3">
    <source>
        <dbReference type="Proteomes" id="UP000029067"/>
    </source>
</evidence>
<organism evidence="2 3">
    <name type="scientific">Bifidobacterium cuniculi</name>
    <dbReference type="NCBI Taxonomy" id="1688"/>
    <lineage>
        <taxon>Bacteria</taxon>
        <taxon>Bacillati</taxon>
        <taxon>Actinomycetota</taxon>
        <taxon>Actinomycetes</taxon>
        <taxon>Bifidobacteriales</taxon>
        <taxon>Bifidobacteriaceae</taxon>
        <taxon>Bifidobacterium</taxon>
    </lineage>
</organism>
<proteinExistence type="predicted"/>
<dbReference type="OrthoDB" id="5176171at2"/>
<dbReference type="InterPro" id="IPR025117">
    <property type="entry name" value="DUF4037"/>
</dbReference>
<comment type="caution">
    <text evidence="2">The sequence shown here is derived from an EMBL/GenBank/DDBJ whole genome shotgun (WGS) entry which is preliminary data.</text>
</comment>
<dbReference type="AlphaFoldDB" id="A0A087AQA3"/>
<dbReference type="InterPro" id="IPR043519">
    <property type="entry name" value="NT_sf"/>
</dbReference>
<sequence length="273" mass="30847">MDLAQELFRELSHWPQVEAIALGGSRATGRNDAASDYDVYLYCTAPVPLEQRRTTLAKYCDAMEIGNHYWEAEDNCTFKDGIDLDLLHRDLDGFTADLARVVEDAQPSNGYTTCMWHNLRTCTVLYDRDGRLAAAKERFDVPYPEPLRQAIIERNMKLMHGVLPSYDAQIHKAASRGDLVSVNHRVAAFLESYFDVLFALNRMTHPGEKRQMAIALEQCELLPDDFKTNLDRLFADMFTGPDRLDADIAAIVQKMERAVQMDQSGPIPATNNG</sequence>
<protein>
    <submittedName>
        <fullName evidence="2">Putative nucleotidyltransferase domain protein</fullName>
    </submittedName>
</protein>
<accession>A0A087AQA3</accession>
<feature type="domain" description="DUF4037" evidence="1">
    <location>
        <begin position="122"/>
        <end position="209"/>
    </location>
</feature>
<dbReference type="eggNOG" id="COG1708">
    <property type="taxonomic scope" value="Bacteria"/>
</dbReference>
<dbReference type="Gene3D" id="3.30.460.10">
    <property type="entry name" value="Beta Polymerase, domain 2"/>
    <property type="match status" value="1"/>
</dbReference>